<gene>
    <name evidence="1" type="ORF">MNBD_GAMMA21-1226</name>
</gene>
<dbReference type="Gene3D" id="2.40.160.20">
    <property type="match status" value="1"/>
</dbReference>
<evidence type="ECO:0008006" key="2">
    <source>
        <dbReference type="Google" id="ProtNLM"/>
    </source>
</evidence>
<protein>
    <recommendedName>
        <fullName evidence="2">Outer membrane protein beta-barrel domain-containing protein</fullName>
    </recommendedName>
</protein>
<evidence type="ECO:0000313" key="1">
    <source>
        <dbReference type="EMBL" id="VAW92330.1"/>
    </source>
</evidence>
<dbReference type="InterPro" id="IPR011250">
    <property type="entry name" value="OMP/PagP_B-barrel"/>
</dbReference>
<dbReference type="AlphaFoldDB" id="A0A3B0ZSY0"/>
<organism evidence="1">
    <name type="scientific">hydrothermal vent metagenome</name>
    <dbReference type="NCBI Taxonomy" id="652676"/>
    <lineage>
        <taxon>unclassified sequences</taxon>
        <taxon>metagenomes</taxon>
        <taxon>ecological metagenomes</taxon>
    </lineage>
</organism>
<reference evidence="1" key="1">
    <citation type="submission" date="2018-06" db="EMBL/GenBank/DDBJ databases">
        <authorList>
            <person name="Zhirakovskaya E."/>
        </authorList>
    </citation>
    <scope>NUCLEOTIDE SEQUENCE</scope>
</reference>
<proteinExistence type="predicted"/>
<name>A0A3B0ZSY0_9ZZZZ</name>
<accession>A0A3B0ZSY0</accession>
<dbReference type="EMBL" id="UOFR01000014">
    <property type="protein sequence ID" value="VAW92330.1"/>
    <property type="molecule type" value="Genomic_DNA"/>
</dbReference>
<sequence length="202" mass="21333">MGIKSILKTGTLLVCTFGLSTTVIADADGANIITVKGGTFSMSEPVQSIFFDTSSTTTFEEDPSTFGVEYDRMMNDNVSIGGGAQIFNTAYRTFSGSTGEMDATFITFNSKYHFTTGNFKPFIGGTAGFVVTDFTSDSAFNGLSGNTAGLTLGLMAGFRWQFSTVGIYAEYKNYLTANTEDSADAEVDLAGDSITGGVSIAF</sequence>
<dbReference type="SUPFAM" id="SSF56925">
    <property type="entry name" value="OMPA-like"/>
    <property type="match status" value="1"/>
</dbReference>